<evidence type="ECO:0000259" key="11">
    <source>
        <dbReference type="PROSITE" id="PS50253"/>
    </source>
</evidence>
<dbReference type="SUPFAM" id="SSF81452">
    <property type="entry name" value="Cytochrome c oxidase subunit III-like"/>
    <property type="match status" value="1"/>
</dbReference>
<feature type="transmembrane region" description="Helical" evidence="10">
    <location>
        <begin position="182"/>
        <end position="201"/>
    </location>
</feature>
<comment type="similarity">
    <text evidence="2 9">Belongs to the cytochrome c oxidase subunit 3 family.</text>
</comment>
<dbReference type="PROSITE" id="PS50253">
    <property type="entry name" value="COX3"/>
    <property type="match status" value="1"/>
</dbReference>
<evidence type="ECO:0000256" key="9">
    <source>
        <dbReference type="RuleBase" id="RU003376"/>
    </source>
</evidence>
<evidence type="ECO:0000256" key="1">
    <source>
        <dbReference type="ARBA" id="ARBA00004141"/>
    </source>
</evidence>
<feature type="transmembrane region" description="Helical" evidence="10">
    <location>
        <begin position="28"/>
        <end position="49"/>
    </location>
</feature>
<dbReference type="InterPro" id="IPR013833">
    <property type="entry name" value="Cyt_c_oxidase_su3_a-hlx"/>
</dbReference>
<sequence length="202" mass="22342">MSATQVAHSAMAPDEGVRRNHVPGEAGIWIFILGDMGIFAVLFATFLVYRSKDVALFDDSQQHLNTTFGLINTLLLLASSMLVVLAVSAVRKGTPRPAPLLIAGAIGCGLAFSVLKVVEYTGKIDAGITPQTNTFYMFYFLLTGLHWFHLLLGLAVLSYLLVSARRDRHDARQLAWFEGGGCFWHMVDLLWIVLFPLIYLLN</sequence>
<reference evidence="12 13" key="1">
    <citation type="submission" date="2022-11" db="EMBL/GenBank/DDBJ databases">
        <title>Mycobacterium sp. nov.</title>
        <authorList>
            <person name="Papic B."/>
            <person name="Spicic S."/>
            <person name="Duvnjak S."/>
        </authorList>
    </citation>
    <scope>NUCLEOTIDE SEQUENCE [LARGE SCALE GENOMIC DNA]</scope>
    <source>
        <strain evidence="12 13">CVI_P4</strain>
    </source>
</reference>
<keyword evidence="4 9" id="KW-0812">Transmembrane</keyword>
<dbReference type="PANTHER" id="PTHR11403:SF6">
    <property type="entry name" value="NITRIC OXIDE REDUCTASE SUBUNIT E"/>
    <property type="match status" value="1"/>
</dbReference>
<evidence type="ECO:0000313" key="13">
    <source>
        <dbReference type="Proteomes" id="UP001300745"/>
    </source>
</evidence>
<proteinExistence type="inferred from homology"/>
<dbReference type="InterPro" id="IPR000298">
    <property type="entry name" value="Cyt_c_oxidase-like_su3"/>
</dbReference>
<comment type="subcellular location">
    <subcellularLocation>
        <location evidence="9">Cell membrane</location>
        <topology evidence="9">Multi-pass membrane protein</topology>
    </subcellularLocation>
    <subcellularLocation>
        <location evidence="1">Membrane</location>
        <topology evidence="1">Multi-pass membrane protein</topology>
    </subcellularLocation>
</comment>
<evidence type="ECO:0000256" key="10">
    <source>
        <dbReference type="SAM" id="Phobius"/>
    </source>
</evidence>
<feature type="transmembrane region" description="Helical" evidence="10">
    <location>
        <begin position="100"/>
        <end position="118"/>
    </location>
</feature>
<dbReference type="CDD" id="cd02862">
    <property type="entry name" value="NorE_like"/>
    <property type="match status" value="1"/>
</dbReference>
<dbReference type="Pfam" id="PF00510">
    <property type="entry name" value="COX3"/>
    <property type="match status" value="1"/>
</dbReference>
<feature type="domain" description="Heme-copper oxidase subunit III family profile" evidence="11">
    <location>
        <begin position="27"/>
        <end position="202"/>
    </location>
</feature>
<dbReference type="InterPro" id="IPR035973">
    <property type="entry name" value="Cyt_c_oxidase_su3-like_sf"/>
</dbReference>
<keyword evidence="5 10" id="KW-1133">Transmembrane helix</keyword>
<evidence type="ECO:0000256" key="3">
    <source>
        <dbReference type="ARBA" id="ARBA00022347"/>
    </source>
</evidence>
<feature type="transmembrane region" description="Helical" evidence="10">
    <location>
        <begin position="69"/>
        <end position="88"/>
    </location>
</feature>
<dbReference type="Proteomes" id="UP001300745">
    <property type="component" value="Unassembled WGS sequence"/>
</dbReference>
<evidence type="ECO:0000256" key="8">
    <source>
        <dbReference type="ARBA" id="ARBA00047816"/>
    </source>
</evidence>
<gene>
    <name evidence="12" type="ORF">ORI27_06660</name>
</gene>
<evidence type="ECO:0000313" key="12">
    <source>
        <dbReference type="EMBL" id="MCX2936371.1"/>
    </source>
</evidence>
<protein>
    <recommendedName>
        <fullName evidence="3">Probable cytochrome c oxidase subunit 3</fullName>
    </recommendedName>
    <alternativeName>
        <fullName evidence="7">Cytochrome aa3 subunit 3</fullName>
    </alternativeName>
</protein>
<keyword evidence="6 10" id="KW-0472">Membrane</keyword>
<dbReference type="EMBL" id="JAPJDO010000004">
    <property type="protein sequence ID" value="MCX2936371.1"/>
    <property type="molecule type" value="Genomic_DNA"/>
</dbReference>
<evidence type="ECO:0000256" key="4">
    <source>
        <dbReference type="ARBA" id="ARBA00022692"/>
    </source>
</evidence>
<name>A0ABT3SA32_9MYCO</name>
<dbReference type="Gene3D" id="1.20.120.80">
    <property type="entry name" value="Cytochrome c oxidase, subunit III, four-helix bundle"/>
    <property type="match status" value="1"/>
</dbReference>
<comment type="catalytic activity">
    <reaction evidence="8">
        <text>4 Fe(II)-[cytochrome c] + O2 + 8 H(+)(in) = 4 Fe(III)-[cytochrome c] + 2 H2O + 4 H(+)(out)</text>
        <dbReference type="Rhea" id="RHEA:11436"/>
        <dbReference type="Rhea" id="RHEA-COMP:10350"/>
        <dbReference type="Rhea" id="RHEA-COMP:14399"/>
        <dbReference type="ChEBI" id="CHEBI:15377"/>
        <dbReference type="ChEBI" id="CHEBI:15378"/>
        <dbReference type="ChEBI" id="CHEBI:15379"/>
        <dbReference type="ChEBI" id="CHEBI:29033"/>
        <dbReference type="ChEBI" id="CHEBI:29034"/>
        <dbReference type="EC" id="7.1.1.9"/>
    </reaction>
</comment>
<evidence type="ECO:0000256" key="6">
    <source>
        <dbReference type="ARBA" id="ARBA00023136"/>
    </source>
</evidence>
<evidence type="ECO:0000256" key="5">
    <source>
        <dbReference type="ARBA" id="ARBA00022989"/>
    </source>
</evidence>
<evidence type="ECO:0000256" key="7">
    <source>
        <dbReference type="ARBA" id="ARBA00031400"/>
    </source>
</evidence>
<dbReference type="RefSeq" id="WP_265995893.1">
    <property type="nucleotide sequence ID" value="NZ_JAPJDN010000004.1"/>
</dbReference>
<keyword evidence="13" id="KW-1185">Reference proteome</keyword>
<organism evidence="12 13">
    <name type="scientific">Mycobacterium pinniadriaticum</name>
    <dbReference type="NCBI Taxonomy" id="2994102"/>
    <lineage>
        <taxon>Bacteria</taxon>
        <taxon>Bacillati</taxon>
        <taxon>Actinomycetota</taxon>
        <taxon>Actinomycetes</taxon>
        <taxon>Mycobacteriales</taxon>
        <taxon>Mycobacteriaceae</taxon>
        <taxon>Mycobacterium</taxon>
    </lineage>
</organism>
<evidence type="ECO:0000256" key="2">
    <source>
        <dbReference type="ARBA" id="ARBA00010581"/>
    </source>
</evidence>
<feature type="transmembrane region" description="Helical" evidence="10">
    <location>
        <begin position="138"/>
        <end position="162"/>
    </location>
</feature>
<dbReference type="InterPro" id="IPR024791">
    <property type="entry name" value="Cyt_c/ubiquinol_Oxase_su3"/>
</dbReference>
<comment type="caution">
    <text evidence="12">The sequence shown here is derived from an EMBL/GenBank/DDBJ whole genome shotgun (WGS) entry which is preliminary data.</text>
</comment>
<accession>A0ABT3SA32</accession>
<dbReference type="PANTHER" id="PTHR11403">
    <property type="entry name" value="CYTOCHROME C OXIDASE SUBUNIT III"/>
    <property type="match status" value="1"/>
</dbReference>